<feature type="transmembrane region" description="Helical" evidence="8">
    <location>
        <begin position="62"/>
        <end position="82"/>
    </location>
</feature>
<dbReference type="SUPFAM" id="SSF161098">
    <property type="entry name" value="MetI-like"/>
    <property type="match status" value="1"/>
</dbReference>
<evidence type="ECO:0000256" key="2">
    <source>
        <dbReference type="ARBA" id="ARBA00007069"/>
    </source>
</evidence>
<proteinExistence type="inferred from homology"/>
<sequence>MNKTSIAESLPELWKALLETGQMVALSFLITLVFGTLVGVALRLTDHEGLRPNKAFNKVFGAIVNVFRSLPFLILLIAVIPFTRLVVGTAYGPMAAVVPLSIGAIPFFGRVVESALREVSPGKIEAARVMGASTGQIVRKVLLPEAMSPFVAGATLTLVMLIGYSAMAGTIGGGGVGDFAIRYGYQRFNTPVLLASVVVLVVVVQIIQSIGDAIVRGLAHKRD</sequence>
<protein>
    <submittedName>
        <fullName evidence="10">Methionine ABC transporter permease protein</fullName>
    </submittedName>
</protein>
<keyword evidence="3 8" id="KW-0813">Transport</keyword>
<dbReference type="GO" id="GO:0048473">
    <property type="term" value="P:D-methionine transmembrane transport"/>
    <property type="evidence" value="ECO:0007669"/>
    <property type="project" value="TreeGrafter"/>
</dbReference>
<evidence type="ECO:0000256" key="8">
    <source>
        <dbReference type="RuleBase" id="RU363032"/>
    </source>
</evidence>
<gene>
    <name evidence="10" type="ORF">FM114_06590</name>
</gene>
<organism evidence="10 11">
    <name type="scientific">Luteococcus japonicus LSP_Lj1</name>
    <dbReference type="NCBI Taxonomy" id="1255658"/>
    <lineage>
        <taxon>Bacteria</taxon>
        <taxon>Bacillati</taxon>
        <taxon>Actinomycetota</taxon>
        <taxon>Actinomycetes</taxon>
        <taxon>Propionibacteriales</taxon>
        <taxon>Propionibacteriaceae</taxon>
        <taxon>Luteococcus</taxon>
    </lineage>
</organism>
<dbReference type="PANTHER" id="PTHR30450:SF1">
    <property type="entry name" value="D-METHIONINE TRANSPORT SYSTEM PERMEASE PROTEIN METI-RELATED"/>
    <property type="match status" value="1"/>
</dbReference>
<evidence type="ECO:0000256" key="7">
    <source>
        <dbReference type="ARBA" id="ARBA00023136"/>
    </source>
</evidence>
<evidence type="ECO:0000256" key="1">
    <source>
        <dbReference type="ARBA" id="ARBA00004651"/>
    </source>
</evidence>
<feature type="transmembrane region" description="Helical" evidence="8">
    <location>
        <begin position="88"/>
        <end position="108"/>
    </location>
</feature>
<evidence type="ECO:0000313" key="10">
    <source>
        <dbReference type="EMBL" id="SJN29352.1"/>
    </source>
</evidence>
<keyword evidence="7 8" id="KW-0472">Membrane</keyword>
<feature type="domain" description="ABC transmembrane type-1" evidence="9">
    <location>
        <begin position="17"/>
        <end position="211"/>
    </location>
</feature>
<dbReference type="Gene3D" id="1.10.3720.10">
    <property type="entry name" value="MetI-like"/>
    <property type="match status" value="1"/>
</dbReference>
<keyword evidence="4" id="KW-1003">Cell membrane</keyword>
<dbReference type="PROSITE" id="PS50928">
    <property type="entry name" value="ABC_TM1"/>
    <property type="match status" value="1"/>
</dbReference>
<dbReference type="EMBL" id="FUKQ01000025">
    <property type="protein sequence ID" value="SJN29352.1"/>
    <property type="molecule type" value="Genomic_DNA"/>
</dbReference>
<keyword evidence="6 8" id="KW-1133">Transmembrane helix</keyword>
<comment type="similarity">
    <text evidence="2">Belongs to the binding-protein-dependent transport system permease family. CysTW subfamily.</text>
</comment>
<keyword evidence="11" id="KW-1185">Reference proteome</keyword>
<feature type="transmembrane region" description="Helical" evidence="8">
    <location>
        <begin position="192"/>
        <end position="215"/>
    </location>
</feature>
<dbReference type="GO" id="GO:0005886">
    <property type="term" value="C:plasma membrane"/>
    <property type="evidence" value="ECO:0007669"/>
    <property type="project" value="UniProtKB-SubCell"/>
</dbReference>
<keyword evidence="5 8" id="KW-0812">Transmembrane</keyword>
<evidence type="ECO:0000256" key="4">
    <source>
        <dbReference type="ARBA" id="ARBA00022475"/>
    </source>
</evidence>
<dbReference type="RefSeq" id="WP_179110633.1">
    <property type="nucleotide sequence ID" value="NZ_FUKQ01000025.1"/>
</dbReference>
<dbReference type="CDD" id="cd06261">
    <property type="entry name" value="TM_PBP2"/>
    <property type="match status" value="1"/>
</dbReference>
<evidence type="ECO:0000256" key="5">
    <source>
        <dbReference type="ARBA" id="ARBA00022692"/>
    </source>
</evidence>
<dbReference type="InterPro" id="IPR051322">
    <property type="entry name" value="AA_ABC_Transporter_Permease"/>
</dbReference>
<dbReference type="STRING" id="1255658.FM114_06590"/>
<dbReference type="InterPro" id="IPR000515">
    <property type="entry name" value="MetI-like"/>
</dbReference>
<accession>A0A1R4JBE9</accession>
<dbReference type="PANTHER" id="PTHR30450">
    <property type="entry name" value="ABC TRANSPORTER PERMEASE"/>
    <property type="match status" value="1"/>
</dbReference>
<name>A0A1R4JBE9_9ACTN</name>
<dbReference type="FunFam" id="1.10.3720.10:FF:000002">
    <property type="entry name" value="D-methionine ABC transporter permease MetI"/>
    <property type="match status" value="1"/>
</dbReference>
<dbReference type="AlphaFoldDB" id="A0A1R4JBE9"/>
<dbReference type="Pfam" id="PF00528">
    <property type="entry name" value="BPD_transp_1"/>
    <property type="match status" value="1"/>
</dbReference>
<feature type="transmembrane region" description="Helical" evidence="8">
    <location>
        <begin position="20"/>
        <end position="42"/>
    </location>
</feature>
<feature type="transmembrane region" description="Helical" evidence="8">
    <location>
        <begin position="150"/>
        <end position="172"/>
    </location>
</feature>
<dbReference type="InterPro" id="IPR035906">
    <property type="entry name" value="MetI-like_sf"/>
</dbReference>
<evidence type="ECO:0000256" key="6">
    <source>
        <dbReference type="ARBA" id="ARBA00022989"/>
    </source>
</evidence>
<evidence type="ECO:0000313" key="11">
    <source>
        <dbReference type="Proteomes" id="UP000188342"/>
    </source>
</evidence>
<dbReference type="Proteomes" id="UP000188342">
    <property type="component" value="Unassembled WGS sequence"/>
</dbReference>
<reference evidence="10 11" key="1">
    <citation type="submission" date="2017-02" db="EMBL/GenBank/DDBJ databases">
        <authorList>
            <person name="Peterson S.W."/>
        </authorList>
    </citation>
    <scope>NUCLEOTIDE SEQUENCE [LARGE SCALE GENOMIC DNA]</scope>
    <source>
        <strain evidence="10 11">LSP_Lj1</strain>
    </source>
</reference>
<evidence type="ECO:0000259" key="9">
    <source>
        <dbReference type="PROSITE" id="PS50928"/>
    </source>
</evidence>
<comment type="subcellular location">
    <subcellularLocation>
        <location evidence="1 8">Cell membrane</location>
        <topology evidence="1 8">Multi-pass membrane protein</topology>
    </subcellularLocation>
</comment>
<evidence type="ECO:0000256" key="3">
    <source>
        <dbReference type="ARBA" id="ARBA00022448"/>
    </source>
</evidence>